<dbReference type="SUPFAM" id="SSF51735">
    <property type="entry name" value="NAD(P)-binding Rossmann-fold domains"/>
    <property type="match status" value="1"/>
</dbReference>
<evidence type="ECO:0000256" key="1">
    <source>
        <dbReference type="ARBA" id="ARBA00006484"/>
    </source>
</evidence>
<gene>
    <name evidence="2" type="ORF">CVT23_22460</name>
</gene>
<accession>A0A2M9FVC5</accession>
<name>A0A2M9FVC5_9PROT</name>
<dbReference type="OrthoDB" id="9804774at2"/>
<organism evidence="2 3">
    <name type="scientific">Minwuia thermotolerans</name>
    <dbReference type="NCBI Taxonomy" id="2056226"/>
    <lineage>
        <taxon>Bacteria</taxon>
        <taxon>Pseudomonadati</taxon>
        <taxon>Pseudomonadota</taxon>
        <taxon>Alphaproteobacteria</taxon>
        <taxon>Minwuiales</taxon>
        <taxon>Minwuiaceae</taxon>
        <taxon>Minwuia</taxon>
    </lineage>
</organism>
<dbReference type="InterPro" id="IPR050259">
    <property type="entry name" value="SDR"/>
</dbReference>
<dbReference type="PANTHER" id="PTHR42879">
    <property type="entry name" value="3-OXOACYL-(ACYL-CARRIER-PROTEIN) REDUCTASE"/>
    <property type="match status" value="1"/>
</dbReference>
<dbReference type="Gene3D" id="3.40.50.720">
    <property type="entry name" value="NAD(P)-binding Rossmann-like Domain"/>
    <property type="match status" value="1"/>
</dbReference>
<evidence type="ECO:0000313" key="3">
    <source>
        <dbReference type="Proteomes" id="UP000229498"/>
    </source>
</evidence>
<dbReference type="InterPro" id="IPR002347">
    <property type="entry name" value="SDR_fam"/>
</dbReference>
<dbReference type="Proteomes" id="UP000229498">
    <property type="component" value="Unassembled WGS sequence"/>
</dbReference>
<dbReference type="NCBIfam" id="NF004779">
    <property type="entry name" value="PRK06125.1"/>
    <property type="match status" value="1"/>
</dbReference>
<dbReference type="InterPro" id="IPR036291">
    <property type="entry name" value="NAD(P)-bd_dom_sf"/>
</dbReference>
<dbReference type="PRINTS" id="PR00081">
    <property type="entry name" value="GDHRDH"/>
</dbReference>
<dbReference type="PANTHER" id="PTHR42879:SF6">
    <property type="entry name" value="NADPH-DEPENDENT REDUCTASE BACG"/>
    <property type="match status" value="1"/>
</dbReference>
<protein>
    <submittedName>
        <fullName evidence="2">Short-chain dehydrogenase</fullName>
    </submittedName>
</protein>
<keyword evidence="3" id="KW-1185">Reference proteome</keyword>
<dbReference type="Pfam" id="PF00106">
    <property type="entry name" value="adh_short"/>
    <property type="match status" value="1"/>
</dbReference>
<dbReference type="RefSeq" id="WP_109795068.1">
    <property type="nucleotide sequence ID" value="NZ_PHIG01000066.1"/>
</dbReference>
<sequence>MHLELEGRRAVVTGASRGIGRAIAKSLAEERCNLALAARSEEPLRNLADELNNCFGISVTTHRGDLGQRADQDRLVRETGPVDFVVNNAGAIPQGELEDVDDETWRKAWDLKVYGIINLSRQYYTLMKQRRSGVILNILGMAGVRLNARYIAGSTGTAGLIAFTRALGSRSPDFGIRVLGINPGLTDTDRVQELLRHRSLERFGSADRGDEVVADLNLPFGRMARSREIGEMAAFLLSPRAAYVSGDVVTVDGGFTHRTFF</sequence>
<comment type="similarity">
    <text evidence="1">Belongs to the short-chain dehydrogenases/reductases (SDR) family.</text>
</comment>
<dbReference type="EMBL" id="PHIG01000066">
    <property type="protein sequence ID" value="PJK27384.1"/>
    <property type="molecule type" value="Genomic_DNA"/>
</dbReference>
<comment type="caution">
    <text evidence="2">The sequence shown here is derived from an EMBL/GenBank/DDBJ whole genome shotgun (WGS) entry which is preliminary data.</text>
</comment>
<reference evidence="2 3" key="1">
    <citation type="submission" date="2017-11" db="EMBL/GenBank/DDBJ databases">
        <title>Draft genome sequence of Rhizobiales bacterium SY3-13.</title>
        <authorList>
            <person name="Sun C."/>
        </authorList>
    </citation>
    <scope>NUCLEOTIDE SEQUENCE [LARGE SCALE GENOMIC DNA]</scope>
    <source>
        <strain evidence="2 3">SY3-13</strain>
    </source>
</reference>
<proteinExistence type="inferred from homology"/>
<dbReference type="AlphaFoldDB" id="A0A2M9FVC5"/>
<evidence type="ECO:0000313" key="2">
    <source>
        <dbReference type="EMBL" id="PJK27384.1"/>
    </source>
</evidence>